<name>A0A545TIB6_9GAMM</name>
<evidence type="ECO:0000313" key="3">
    <source>
        <dbReference type="EMBL" id="TQV76943.1"/>
    </source>
</evidence>
<keyword evidence="2" id="KW-0812">Transmembrane</keyword>
<evidence type="ECO:0000256" key="1">
    <source>
        <dbReference type="SAM" id="MobiDB-lite"/>
    </source>
</evidence>
<dbReference type="Proteomes" id="UP000317839">
    <property type="component" value="Unassembled WGS sequence"/>
</dbReference>
<feature type="compositionally biased region" description="Basic residues" evidence="1">
    <location>
        <begin position="80"/>
        <end position="94"/>
    </location>
</feature>
<accession>A0A545TIB6</accession>
<feature type="compositionally biased region" description="Basic and acidic residues" evidence="1">
    <location>
        <begin position="100"/>
        <end position="111"/>
    </location>
</feature>
<sequence length="322" mass="35494">MTTAVIQPLSPDLKLPWSPNAQQEEKFFKWTRNTFVVLAIFFVIIPWLPVFEQAYQAPEKEIVKTKVVLEAAKIDPPKPKPVKPKPIVKPKPKATPKAQAPKDKVVKDKRSSTAASKKQSQKTVINKTQGLDNISSQLNALRGTLNVAGMKKKKISTNKKGVVATVNRNITGENRATTESLGLDADDNIMKSTSVKLAAHETASVEGVVSSEGVNGGNSTHGSFISGQRDSESIRRTMDRNKGLLNALYQRRLNESPDMHGKFRFELVIEPNGDISNIRLISSELKMADLETALLSKIRVINFGVADVTTTKVIYTYNFLPS</sequence>
<feature type="compositionally biased region" description="Low complexity" evidence="1">
    <location>
        <begin position="112"/>
        <end position="123"/>
    </location>
</feature>
<organism evidence="3 4">
    <name type="scientific">Aliikangiella marina</name>
    <dbReference type="NCBI Taxonomy" id="1712262"/>
    <lineage>
        <taxon>Bacteria</taxon>
        <taxon>Pseudomonadati</taxon>
        <taxon>Pseudomonadota</taxon>
        <taxon>Gammaproteobacteria</taxon>
        <taxon>Oceanospirillales</taxon>
        <taxon>Pleioneaceae</taxon>
        <taxon>Aliikangiella</taxon>
    </lineage>
</organism>
<feature type="transmembrane region" description="Helical" evidence="2">
    <location>
        <begin position="34"/>
        <end position="51"/>
    </location>
</feature>
<dbReference type="OrthoDB" id="7057177at2"/>
<feature type="region of interest" description="Disordered" evidence="1">
    <location>
        <begin position="208"/>
        <end position="231"/>
    </location>
</feature>
<feature type="region of interest" description="Disordered" evidence="1">
    <location>
        <begin position="75"/>
        <end position="128"/>
    </location>
</feature>
<keyword evidence="4" id="KW-1185">Reference proteome</keyword>
<dbReference type="NCBIfam" id="NF033768">
    <property type="entry name" value="myxo_SS_tail"/>
    <property type="match status" value="1"/>
</dbReference>
<gene>
    <name evidence="3" type="ORF">FLL45_03045</name>
</gene>
<protein>
    <submittedName>
        <fullName evidence="3">AgmX/PglI C-terminal domain-containing protein</fullName>
    </submittedName>
</protein>
<comment type="caution">
    <text evidence="3">The sequence shown here is derived from an EMBL/GenBank/DDBJ whole genome shotgun (WGS) entry which is preliminary data.</text>
</comment>
<evidence type="ECO:0000313" key="4">
    <source>
        <dbReference type="Proteomes" id="UP000317839"/>
    </source>
</evidence>
<reference evidence="3 4" key="1">
    <citation type="submission" date="2019-06" db="EMBL/GenBank/DDBJ databases">
        <title>Draft genome of Aliikangiella marina GYP-15.</title>
        <authorList>
            <person name="Wang G."/>
        </authorList>
    </citation>
    <scope>NUCLEOTIDE SEQUENCE [LARGE SCALE GENOMIC DNA]</scope>
    <source>
        <strain evidence="3 4">GYP-15</strain>
    </source>
</reference>
<dbReference type="InterPro" id="IPR049806">
    <property type="entry name" value="MasK-like_C"/>
</dbReference>
<dbReference type="RefSeq" id="WP_142888303.1">
    <property type="nucleotide sequence ID" value="NZ_VIKR01000001.1"/>
</dbReference>
<dbReference type="EMBL" id="VIKR01000001">
    <property type="protein sequence ID" value="TQV76943.1"/>
    <property type="molecule type" value="Genomic_DNA"/>
</dbReference>
<keyword evidence="2" id="KW-0472">Membrane</keyword>
<proteinExistence type="predicted"/>
<dbReference type="AlphaFoldDB" id="A0A545TIB6"/>
<evidence type="ECO:0000256" key="2">
    <source>
        <dbReference type="SAM" id="Phobius"/>
    </source>
</evidence>
<keyword evidence="2" id="KW-1133">Transmembrane helix</keyword>